<comment type="similarity">
    <text evidence="2">Belongs to the bacteroidetes fimbrillin superfamily. FimA/Mfa1 family.</text>
</comment>
<comment type="subcellular location">
    <subcellularLocation>
        <location evidence="1">Fimbrium</location>
    </subcellularLocation>
</comment>
<dbReference type="InterPro" id="IPR029141">
    <property type="entry name" value="FimA_N"/>
</dbReference>
<dbReference type="Proteomes" id="UP001198806">
    <property type="component" value="Unassembled WGS sequence"/>
</dbReference>
<dbReference type="InterPro" id="IPR058822">
    <property type="entry name" value="Ig-like_FimD_3rd"/>
</dbReference>
<evidence type="ECO:0000256" key="1">
    <source>
        <dbReference type="ARBA" id="ARBA00004561"/>
    </source>
</evidence>
<keyword evidence="3" id="KW-0732">Signal</keyword>
<feature type="domain" description="Major fimbrium tip subunit FimD third Ig-like" evidence="6">
    <location>
        <begin position="343"/>
        <end position="440"/>
    </location>
</feature>
<sequence>MRLKNILFTIAATTWLFSSCSEETLVDGPVISGGEEATISATLSINSVETKAAANYEFPQDDAEKKINNYVIAVFDPEKAKVVGLSYGEPDAKESFEVEVVAKCYGEKQPILTLVNLPSVQWEACKAYTTYQQFKDLAVEQAGSFKSSELIKIAEQSETLNKGQINKFDIKVDQLVARIDVSWKFSAGEEASFDVSSFKITGINPESDVVLPAGGTVCTNSKKNKSMTSSWDKTEEGCISSFSFYTYEKATEGSPIVIEITGVLKESAMDEGMARTFKYELNPVRKAGVCETTGLVHGNLYKLAGTFDLKERNMKWAYSIVDWVPRTTDVNVEKGNYLLVTPLKITMPNKITDDNSIFYQSSSAISISSDEIKVYILKNNQQEPVVNIQGISIQDIGDGIKGNIKVISPIPVNFLPRVIEFVVRNNNGLSEKVRIIQYPPLFLSARTTKESVSGSLNNKSMYIVNVLVANLSDISSTIIKNGSETDKADFNKLSQQYVNYLKQTVVIGYPAISGEGNTVDSDDNNRLMSPRFMLASHAGTTSKMSYTDAVEHCRGYSEREKSGTSYVTHNDWRLPTLAELYMIDYLQNVQGSGFDMILTGRFYWSSRRSEAVQMMDATTNNQSSTSKAATVRCVRDVKDGEM</sequence>
<evidence type="ECO:0000313" key="9">
    <source>
        <dbReference type="Proteomes" id="UP001198806"/>
    </source>
</evidence>
<reference evidence="8" key="2">
    <citation type="submission" date="2023-03" db="EMBL/GenBank/DDBJ databases">
        <title>Parabacteroides distasonis, a bacteria resistant against UC.</title>
        <authorList>
            <person name="Dai W."/>
        </authorList>
    </citation>
    <scope>NUCLEOTIDE SEQUENCE</scope>
    <source>
        <strain evidence="8">F1-28</strain>
    </source>
</reference>
<evidence type="ECO:0000259" key="6">
    <source>
        <dbReference type="Pfam" id="PF26306"/>
    </source>
</evidence>
<dbReference type="EMBL" id="CP120353">
    <property type="protein sequence ID" value="WET63077.1"/>
    <property type="molecule type" value="Genomic_DNA"/>
</dbReference>
<dbReference type="EMBL" id="JAJCNI010000017">
    <property type="protein sequence ID" value="MCB6518963.1"/>
    <property type="molecule type" value="Genomic_DNA"/>
</dbReference>
<keyword evidence="4" id="KW-0281">Fimbrium</keyword>
<feature type="domain" description="Major fimbrial subunit protein N-terminal" evidence="5">
    <location>
        <begin position="41"/>
        <end position="133"/>
    </location>
</feature>
<dbReference type="Proteomes" id="UP001221009">
    <property type="component" value="Chromosome"/>
</dbReference>
<evidence type="ECO:0000256" key="4">
    <source>
        <dbReference type="ARBA" id="ARBA00023263"/>
    </source>
</evidence>
<dbReference type="Pfam" id="PF26306">
    <property type="entry name" value="FimD_3rd"/>
    <property type="match status" value="1"/>
</dbReference>
<dbReference type="AlphaFoldDB" id="A0AAP2Q906"/>
<dbReference type="Pfam" id="PF06321">
    <property type="entry name" value="P_gingi_FimA"/>
    <property type="match status" value="1"/>
</dbReference>
<evidence type="ECO:0000256" key="3">
    <source>
        <dbReference type="ARBA" id="ARBA00022729"/>
    </source>
</evidence>
<protein>
    <submittedName>
        <fullName evidence="7">DUF1566 domain-containing protein</fullName>
    </submittedName>
</protein>
<dbReference type="RefSeq" id="WP_057326049.1">
    <property type="nucleotide sequence ID" value="NZ_CP120353.1"/>
</dbReference>
<accession>A0AAP2Q906</accession>
<name>A0AAP2Q906_PARDI</name>
<proteinExistence type="inferred from homology"/>
<organism evidence="7 9">
    <name type="scientific">Parabacteroides distasonis</name>
    <dbReference type="NCBI Taxonomy" id="823"/>
    <lineage>
        <taxon>Bacteria</taxon>
        <taxon>Pseudomonadati</taxon>
        <taxon>Bacteroidota</taxon>
        <taxon>Bacteroidia</taxon>
        <taxon>Bacteroidales</taxon>
        <taxon>Tannerellaceae</taxon>
        <taxon>Parabacteroides</taxon>
    </lineage>
</organism>
<evidence type="ECO:0000256" key="2">
    <source>
        <dbReference type="ARBA" id="ARBA00006011"/>
    </source>
</evidence>
<gene>
    <name evidence="7" type="ORF">LI194_14280</name>
    <name evidence="8" type="ORF">P2T59_15375</name>
</gene>
<reference evidence="7" key="1">
    <citation type="submission" date="2021-10" db="EMBL/GenBank/DDBJ databases">
        <title>Collection of gut derived symbiotic bacterial strains cultured from healthy donors.</title>
        <authorList>
            <person name="Lin H."/>
            <person name="Littmann E."/>
            <person name="Kohout C."/>
            <person name="Pamer E.G."/>
        </authorList>
    </citation>
    <scope>NUCLEOTIDE SEQUENCE</scope>
    <source>
        <strain evidence="7">DFI.2.94</strain>
    </source>
</reference>
<dbReference type="PROSITE" id="PS51257">
    <property type="entry name" value="PROKAR_LIPOPROTEIN"/>
    <property type="match status" value="1"/>
</dbReference>
<evidence type="ECO:0000259" key="5">
    <source>
        <dbReference type="Pfam" id="PF06321"/>
    </source>
</evidence>
<dbReference type="GO" id="GO:0009289">
    <property type="term" value="C:pilus"/>
    <property type="evidence" value="ECO:0007669"/>
    <property type="project" value="UniProtKB-SubCell"/>
</dbReference>
<evidence type="ECO:0000313" key="7">
    <source>
        <dbReference type="EMBL" id="MCB6518963.1"/>
    </source>
</evidence>
<evidence type="ECO:0000313" key="8">
    <source>
        <dbReference type="EMBL" id="WET63077.1"/>
    </source>
</evidence>
<dbReference type="Gene3D" id="2.60.40.2580">
    <property type="match status" value="1"/>
</dbReference>